<feature type="binding site" evidence="8">
    <location>
        <position position="278"/>
    </location>
    <ligand>
        <name>substrate</name>
    </ligand>
</feature>
<dbReference type="InterPro" id="IPR012338">
    <property type="entry name" value="Beta-lactam/transpept-like"/>
</dbReference>
<evidence type="ECO:0000313" key="12">
    <source>
        <dbReference type="EMBL" id="OHA24041.1"/>
    </source>
</evidence>
<gene>
    <name evidence="12" type="ORF">A3D50_01620</name>
</gene>
<dbReference type="PANTHER" id="PTHR35333">
    <property type="entry name" value="BETA-LACTAMASE"/>
    <property type="match status" value="1"/>
</dbReference>
<evidence type="ECO:0000313" key="13">
    <source>
        <dbReference type="Proteomes" id="UP000178413"/>
    </source>
</evidence>
<organism evidence="12 13">
    <name type="scientific">Candidatus Taylorbacteria bacterium RIFCSPHIGHO2_02_FULL_44_12</name>
    <dbReference type="NCBI Taxonomy" id="1802308"/>
    <lineage>
        <taxon>Bacteria</taxon>
        <taxon>Candidatus Tayloriibacteriota</taxon>
    </lineage>
</organism>
<keyword evidence="10" id="KW-1133">Transmembrane helix</keyword>
<accession>A0A1G2MLZ4</accession>
<evidence type="ECO:0000256" key="4">
    <source>
        <dbReference type="ARBA" id="ARBA00022960"/>
    </source>
</evidence>
<feature type="active site" description="Proton acceptor" evidence="7">
    <location>
        <position position="128"/>
    </location>
</feature>
<dbReference type="GO" id="GO:0006508">
    <property type="term" value="P:proteolysis"/>
    <property type="evidence" value="ECO:0007669"/>
    <property type="project" value="InterPro"/>
</dbReference>
<evidence type="ECO:0000256" key="3">
    <source>
        <dbReference type="ARBA" id="ARBA00022801"/>
    </source>
</evidence>
<evidence type="ECO:0000259" key="11">
    <source>
        <dbReference type="Pfam" id="PF00768"/>
    </source>
</evidence>
<feature type="transmembrane region" description="Helical" evidence="10">
    <location>
        <begin position="7"/>
        <end position="29"/>
    </location>
</feature>
<feature type="domain" description="Peptidase S11 D-alanyl-D-alanine carboxypeptidase A N-terminal" evidence="11">
    <location>
        <begin position="92"/>
        <end position="306"/>
    </location>
</feature>
<proteinExistence type="inferred from homology"/>
<evidence type="ECO:0000256" key="7">
    <source>
        <dbReference type="PIRSR" id="PIRSR618044-1"/>
    </source>
</evidence>
<comment type="caution">
    <text evidence="12">The sequence shown here is derived from an EMBL/GenBank/DDBJ whole genome shotgun (WGS) entry which is preliminary data.</text>
</comment>
<keyword evidence="6" id="KW-0961">Cell wall biogenesis/degradation</keyword>
<name>A0A1G2MLZ4_9BACT</name>
<dbReference type="GO" id="GO:0009002">
    <property type="term" value="F:serine-type D-Ala-D-Ala carboxypeptidase activity"/>
    <property type="evidence" value="ECO:0007669"/>
    <property type="project" value="InterPro"/>
</dbReference>
<dbReference type="AlphaFoldDB" id="A0A1G2MLZ4"/>
<protein>
    <recommendedName>
        <fullName evidence="11">Peptidase S11 D-alanyl-D-alanine carboxypeptidase A N-terminal domain-containing protein</fullName>
    </recommendedName>
</protein>
<keyword evidence="4" id="KW-0133">Cell shape</keyword>
<keyword evidence="2" id="KW-0732">Signal</keyword>
<evidence type="ECO:0000256" key="10">
    <source>
        <dbReference type="SAM" id="Phobius"/>
    </source>
</evidence>
<evidence type="ECO:0000256" key="9">
    <source>
        <dbReference type="RuleBase" id="RU004016"/>
    </source>
</evidence>
<feature type="active site" evidence="7">
    <location>
        <position position="180"/>
    </location>
</feature>
<evidence type="ECO:0000256" key="6">
    <source>
        <dbReference type="ARBA" id="ARBA00023316"/>
    </source>
</evidence>
<dbReference type="InterPro" id="IPR018044">
    <property type="entry name" value="Peptidase_S11"/>
</dbReference>
<dbReference type="InterPro" id="IPR001967">
    <property type="entry name" value="Peptidase_S11_N"/>
</dbReference>
<reference evidence="12 13" key="1">
    <citation type="journal article" date="2016" name="Nat. Commun.">
        <title>Thousands of microbial genomes shed light on interconnected biogeochemical processes in an aquifer system.</title>
        <authorList>
            <person name="Anantharaman K."/>
            <person name="Brown C.T."/>
            <person name="Hug L.A."/>
            <person name="Sharon I."/>
            <person name="Castelle C.J."/>
            <person name="Probst A.J."/>
            <person name="Thomas B.C."/>
            <person name="Singh A."/>
            <person name="Wilkins M.J."/>
            <person name="Karaoz U."/>
            <person name="Brodie E.L."/>
            <person name="Williams K.H."/>
            <person name="Hubbard S.S."/>
            <person name="Banfield J.F."/>
        </authorList>
    </citation>
    <scope>NUCLEOTIDE SEQUENCE [LARGE SCALE GENOMIC DNA]</scope>
</reference>
<evidence type="ECO:0000256" key="2">
    <source>
        <dbReference type="ARBA" id="ARBA00022729"/>
    </source>
</evidence>
<dbReference type="GO" id="GO:0071555">
    <property type="term" value="P:cell wall organization"/>
    <property type="evidence" value="ECO:0007669"/>
    <property type="project" value="UniProtKB-KW"/>
</dbReference>
<evidence type="ECO:0000256" key="8">
    <source>
        <dbReference type="PIRSR" id="PIRSR618044-2"/>
    </source>
</evidence>
<dbReference type="SUPFAM" id="SSF56601">
    <property type="entry name" value="beta-lactamase/transpeptidase-like"/>
    <property type="match status" value="1"/>
</dbReference>
<keyword evidence="10" id="KW-0812">Transmembrane</keyword>
<dbReference type="GO" id="GO:0008360">
    <property type="term" value="P:regulation of cell shape"/>
    <property type="evidence" value="ECO:0007669"/>
    <property type="project" value="UniProtKB-KW"/>
</dbReference>
<dbReference type="Proteomes" id="UP000178413">
    <property type="component" value="Unassembled WGS sequence"/>
</dbReference>
<dbReference type="GO" id="GO:0030655">
    <property type="term" value="P:beta-lactam antibiotic catabolic process"/>
    <property type="evidence" value="ECO:0007669"/>
    <property type="project" value="InterPro"/>
</dbReference>
<dbReference type="GO" id="GO:0008800">
    <property type="term" value="F:beta-lactamase activity"/>
    <property type="evidence" value="ECO:0007669"/>
    <property type="project" value="InterPro"/>
</dbReference>
<keyword evidence="10" id="KW-0472">Membrane</keyword>
<keyword evidence="5" id="KW-0573">Peptidoglycan synthesis</keyword>
<evidence type="ECO:0000256" key="1">
    <source>
        <dbReference type="ARBA" id="ARBA00007164"/>
    </source>
</evidence>
<keyword evidence="3" id="KW-0378">Hydrolase</keyword>
<dbReference type="GO" id="GO:0046677">
    <property type="term" value="P:response to antibiotic"/>
    <property type="evidence" value="ECO:0007669"/>
    <property type="project" value="InterPro"/>
</dbReference>
<dbReference type="Pfam" id="PF00768">
    <property type="entry name" value="Peptidase_S11"/>
    <property type="match status" value="1"/>
</dbReference>
<dbReference type="PRINTS" id="PR00725">
    <property type="entry name" value="DADACBPTASE1"/>
</dbReference>
<dbReference type="GO" id="GO:0009252">
    <property type="term" value="P:peptidoglycan biosynthetic process"/>
    <property type="evidence" value="ECO:0007669"/>
    <property type="project" value="UniProtKB-KW"/>
</dbReference>
<feature type="active site" evidence="7">
    <location>
        <position position="125"/>
    </location>
</feature>
<dbReference type="EMBL" id="MHRM01000013">
    <property type="protein sequence ID" value="OHA24041.1"/>
    <property type="molecule type" value="Genomic_DNA"/>
</dbReference>
<dbReference type="InterPro" id="IPR000871">
    <property type="entry name" value="Beta-lactam_class-A"/>
</dbReference>
<dbReference type="PANTHER" id="PTHR35333:SF3">
    <property type="entry name" value="BETA-LACTAMASE-TYPE TRANSPEPTIDASE FOLD CONTAINING PROTEIN"/>
    <property type="match status" value="1"/>
</dbReference>
<sequence length="325" mass="35599">MRQFFNIVFGGLMTVAIAIGIAYMGGWVWQTAWPHIAGWKLPPLVSMTSAMISNPSDGTSVIGMHRIIRYSALEEESQEDLITAATLALPSNQKNISALSYIVTDLTHHTVVSESQPDRLLPIASLTKLVTAVIAKRLIDPSSRVTLTGDIIDTYGNTASFRAGEIFQAEDLFYPLLLVSSNDAAEALAQSYGRKKFIQAMNDFTQSIGAYRTYFDDPSGLSANNVSTASDMTRIIDWIRLHDPSIIATTALKSKTVRGHTWTNPTRLLNWSSYIGGKNGYIPEAANTTASLFAIGPNKNLYAVVLLGSRSRDADIIRLLDRLPK</sequence>
<evidence type="ECO:0000256" key="5">
    <source>
        <dbReference type="ARBA" id="ARBA00022984"/>
    </source>
</evidence>
<comment type="similarity">
    <text evidence="1 9">Belongs to the peptidase S11 family.</text>
</comment>
<dbReference type="Gene3D" id="3.40.710.10">
    <property type="entry name" value="DD-peptidase/beta-lactamase superfamily"/>
    <property type="match status" value="1"/>
</dbReference>
<dbReference type="STRING" id="1802308.A3D50_01620"/>